<evidence type="ECO:0000256" key="2">
    <source>
        <dbReference type="SAM" id="SignalP"/>
    </source>
</evidence>
<dbReference type="PROSITE" id="PS51257">
    <property type="entry name" value="PROKAR_LIPOPROTEIN"/>
    <property type="match status" value="1"/>
</dbReference>
<comment type="caution">
    <text evidence="3">The sequence shown here is derived from an EMBL/GenBank/DDBJ whole genome shotgun (WGS) entry which is preliminary data.</text>
</comment>
<proteinExistence type="predicted"/>
<organism evidence="3 4">
    <name type="scientific">Escherichia coli</name>
    <dbReference type="NCBI Taxonomy" id="562"/>
    <lineage>
        <taxon>Bacteria</taxon>
        <taxon>Pseudomonadati</taxon>
        <taxon>Pseudomonadota</taxon>
        <taxon>Gammaproteobacteria</taxon>
        <taxon>Enterobacterales</taxon>
        <taxon>Enterobacteriaceae</taxon>
        <taxon>Escherichia</taxon>
    </lineage>
</organism>
<accession>A0ABD5C425</accession>
<evidence type="ECO:0000256" key="1">
    <source>
        <dbReference type="SAM" id="MobiDB-lite"/>
    </source>
</evidence>
<evidence type="ECO:0000313" key="3">
    <source>
        <dbReference type="EMBL" id="MDR6048102.1"/>
    </source>
</evidence>
<feature type="region of interest" description="Disordered" evidence="1">
    <location>
        <begin position="20"/>
        <end position="45"/>
    </location>
</feature>
<keyword evidence="2" id="KW-0732">Signal</keyword>
<name>A0ABD5C425_ECOLX</name>
<dbReference type="RefSeq" id="WP_160187648.1">
    <property type="nucleotide sequence ID" value="NZ_JANICW010000070.1"/>
</dbReference>
<feature type="chain" id="PRO_5044888500" evidence="2">
    <location>
        <begin position="21"/>
        <end position="45"/>
    </location>
</feature>
<feature type="signal peptide" evidence="2">
    <location>
        <begin position="1"/>
        <end position="20"/>
    </location>
</feature>
<gene>
    <name evidence="3" type="ORF">NQD80_20200</name>
</gene>
<dbReference type="AlphaFoldDB" id="A0ABD5C425"/>
<protein>
    <submittedName>
        <fullName evidence="3">Conjugal transfer protein</fullName>
    </submittedName>
</protein>
<dbReference type="EMBL" id="JANIDP010000072">
    <property type="protein sequence ID" value="MDR6048102.1"/>
    <property type="molecule type" value="Genomic_DNA"/>
</dbReference>
<evidence type="ECO:0000313" key="4">
    <source>
        <dbReference type="Proteomes" id="UP001247581"/>
    </source>
</evidence>
<sequence length="45" mass="4786">MKRMLMLIVTLSLLAGCASSGKKLPPVSGTPEPINTQEVMNNVQS</sequence>
<reference evidence="3 4" key="1">
    <citation type="submission" date="2022-07" db="EMBL/GenBank/DDBJ databases">
        <title>The wastewater resistome of Residential Aged Care Facilities indicates a role of antimicrobial stewardship in reducing resistance.</title>
        <authorList>
            <person name="Sapula S."/>
            <person name="Hart B.J."/>
            <person name="Henrietta V."/>
            <person name="Amsalu A."/>
            <person name="Jon W."/>
            <person name="Siderius N."/>
            <person name="Nguyen L."/>
            <person name="Turnidge J."/>
            <person name="Gerber C."/>
        </authorList>
    </citation>
    <scope>NUCLEOTIDE SEQUENCE [LARGE SCALE GENOMIC DNA]</scope>
    <source>
        <strain evidence="3 4">ECA685</strain>
    </source>
</reference>
<feature type="compositionally biased region" description="Polar residues" evidence="1">
    <location>
        <begin position="33"/>
        <end position="45"/>
    </location>
</feature>
<dbReference type="Proteomes" id="UP001247581">
    <property type="component" value="Unassembled WGS sequence"/>
</dbReference>